<keyword evidence="3" id="KW-1185">Reference proteome</keyword>
<dbReference type="Proteomes" id="UP000184073">
    <property type="component" value="Unassembled WGS sequence"/>
</dbReference>
<accession>A0A1L9PGK9</accession>
<dbReference type="GeneID" id="63722050"/>
<dbReference type="InterPro" id="IPR021047">
    <property type="entry name" value="Mannosyltransferase_CMT1"/>
</dbReference>
<dbReference type="Pfam" id="PF11735">
    <property type="entry name" value="CAP59_mtransfer"/>
    <property type="match status" value="1"/>
</dbReference>
<dbReference type="PANTHER" id="PTHR34144:SF7">
    <property type="entry name" value="EXPORT PROTEIN (CAP59), PUTATIVE (AFU_ORTHOLOGUE AFUA_7G05020)-RELATED"/>
    <property type="match status" value="1"/>
</dbReference>
<evidence type="ECO:0000256" key="1">
    <source>
        <dbReference type="SAM" id="Phobius"/>
    </source>
</evidence>
<feature type="transmembrane region" description="Helical" evidence="1">
    <location>
        <begin position="35"/>
        <end position="54"/>
    </location>
</feature>
<name>A0A1L9PGK9_ASPVE</name>
<dbReference type="VEuPathDB" id="FungiDB:ASPVEDRAFT_128383"/>
<dbReference type="PANTHER" id="PTHR34144">
    <property type="entry name" value="CHROMOSOME 8, WHOLE GENOME SHOTGUN SEQUENCE"/>
    <property type="match status" value="1"/>
</dbReference>
<organism evidence="2 3">
    <name type="scientific">Aspergillus versicolor CBS 583.65</name>
    <dbReference type="NCBI Taxonomy" id="1036611"/>
    <lineage>
        <taxon>Eukaryota</taxon>
        <taxon>Fungi</taxon>
        <taxon>Dikarya</taxon>
        <taxon>Ascomycota</taxon>
        <taxon>Pezizomycotina</taxon>
        <taxon>Eurotiomycetes</taxon>
        <taxon>Eurotiomycetidae</taxon>
        <taxon>Eurotiales</taxon>
        <taxon>Aspergillaceae</taxon>
        <taxon>Aspergillus</taxon>
        <taxon>Aspergillus subgen. Nidulantes</taxon>
    </lineage>
</organism>
<evidence type="ECO:0008006" key="4">
    <source>
        <dbReference type="Google" id="ProtNLM"/>
    </source>
</evidence>
<keyword evidence="1" id="KW-0472">Membrane</keyword>
<gene>
    <name evidence="2" type="ORF">ASPVEDRAFT_128383</name>
</gene>
<dbReference type="OrthoDB" id="262547at2759"/>
<keyword evidence="1" id="KW-0812">Transmembrane</keyword>
<dbReference type="STRING" id="1036611.A0A1L9PGK9"/>
<keyword evidence="1" id="KW-1133">Transmembrane helix</keyword>
<evidence type="ECO:0000313" key="3">
    <source>
        <dbReference type="Proteomes" id="UP000184073"/>
    </source>
</evidence>
<dbReference type="EMBL" id="KV878127">
    <property type="protein sequence ID" value="OJJ00659.1"/>
    <property type="molecule type" value="Genomic_DNA"/>
</dbReference>
<dbReference type="AlphaFoldDB" id="A0A1L9PGK9"/>
<reference evidence="3" key="1">
    <citation type="journal article" date="2017" name="Genome Biol.">
        <title>Comparative genomics reveals high biological diversity and specific adaptations in the industrially and medically important fungal genus Aspergillus.</title>
        <authorList>
            <person name="de Vries R.P."/>
            <person name="Riley R."/>
            <person name="Wiebenga A."/>
            <person name="Aguilar-Osorio G."/>
            <person name="Amillis S."/>
            <person name="Uchima C.A."/>
            <person name="Anderluh G."/>
            <person name="Asadollahi M."/>
            <person name="Askin M."/>
            <person name="Barry K."/>
            <person name="Battaglia E."/>
            <person name="Bayram O."/>
            <person name="Benocci T."/>
            <person name="Braus-Stromeyer S.A."/>
            <person name="Caldana C."/>
            <person name="Canovas D."/>
            <person name="Cerqueira G.C."/>
            <person name="Chen F."/>
            <person name="Chen W."/>
            <person name="Choi C."/>
            <person name="Clum A."/>
            <person name="Dos Santos R.A."/>
            <person name="Damasio A.R."/>
            <person name="Diallinas G."/>
            <person name="Emri T."/>
            <person name="Fekete E."/>
            <person name="Flipphi M."/>
            <person name="Freyberg S."/>
            <person name="Gallo A."/>
            <person name="Gournas C."/>
            <person name="Habgood R."/>
            <person name="Hainaut M."/>
            <person name="Harispe M.L."/>
            <person name="Henrissat B."/>
            <person name="Hilden K.S."/>
            <person name="Hope R."/>
            <person name="Hossain A."/>
            <person name="Karabika E."/>
            <person name="Karaffa L."/>
            <person name="Karanyi Z."/>
            <person name="Krasevec N."/>
            <person name="Kuo A."/>
            <person name="Kusch H."/>
            <person name="LaButti K."/>
            <person name="Lagendijk E.L."/>
            <person name="Lapidus A."/>
            <person name="Levasseur A."/>
            <person name="Lindquist E."/>
            <person name="Lipzen A."/>
            <person name="Logrieco A.F."/>
            <person name="MacCabe A."/>
            <person name="Maekelae M.R."/>
            <person name="Malavazi I."/>
            <person name="Melin P."/>
            <person name="Meyer V."/>
            <person name="Mielnichuk N."/>
            <person name="Miskei M."/>
            <person name="Molnar A.P."/>
            <person name="Mule G."/>
            <person name="Ngan C.Y."/>
            <person name="Orejas M."/>
            <person name="Orosz E."/>
            <person name="Ouedraogo J.P."/>
            <person name="Overkamp K.M."/>
            <person name="Park H.-S."/>
            <person name="Perrone G."/>
            <person name="Piumi F."/>
            <person name="Punt P.J."/>
            <person name="Ram A.F."/>
            <person name="Ramon A."/>
            <person name="Rauscher S."/>
            <person name="Record E."/>
            <person name="Riano-Pachon D.M."/>
            <person name="Robert V."/>
            <person name="Roehrig J."/>
            <person name="Ruller R."/>
            <person name="Salamov A."/>
            <person name="Salih N.S."/>
            <person name="Samson R.A."/>
            <person name="Sandor E."/>
            <person name="Sanguinetti M."/>
            <person name="Schuetze T."/>
            <person name="Sepcic K."/>
            <person name="Shelest E."/>
            <person name="Sherlock G."/>
            <person name="Sophianopoulou V."/>
            <person name="Squina F.M."/>
            <person name="Sun H."/>
            <person name="Susca A."/>
            <person name="Todd R.B."/>
            <person name="Tsang A."/>
            <person name="Unkles S.E."/>
            <person name="van de Wiele N."/>
            <person name="van Rossen-Uffink D."/>
            <person name="Oliveira J.V."/>
            <person name="Vesth T.C."/>
            <person name="Visser J."/>
            <person name="Yu J.-H."/>
            <person name="Zhou M."/>
            <person name="Andersen M.R."/>
            <person name="Archer D.B."/>
            <person name="Baker S.E."/>
            <person name="Benoit I."/>
            <person name="Brakhage A.A."/>
            <person name="Braus G.H."/>
            <person name="Fischer R."/>
            <person name="Frisvad J.C."/>
            <person name="Goldman G.H."/>
            <person name="Houbraken J."/>
            <person name="Oakley B."/>
            <person name="Pocsi I."/>
            <person name="Scazzocchio C."/>
            <person name="Seiboth B."/>
            <person name="vanKuyk P.A."/>
            <person name="Wortman J."/>
            <person name="Dyer P.S."/>
            <person name="Grigoriev I.V."/>
        </authorList>
    </citation>
    <scope>NUCLEOTIDE SEQUENCE [LARGE SCALE GENOMIC DNA]</scope>
    <source>
        <strain evidence="3">CBS 583.65</strain>
    </source>
</reference>
<dbReference type="RefSeq" id="XP_040666421.1">
    <property type="nucleotide sequence ID" value="XM_040806539.1"/>
</dbReference>
<evidence type="ECO:0000313" key="2">
    <source>
        <dbReference type="EMBL" id="OJJ00659.1"/>
    </source>
</evidence>
<protein>
    <recommendedName>
        <fullName evidence="4">Glycosyltransferase family 69 protein</fullName>
    </recommendedName>
</protein>
<proteinExistence type="predicted"/>
<sequence length="407" mass="46368">MHLSDVCRSVIHGLSFLISVVIRDLSRYPKLRRRLLQLFLAIFVIWSTADVFLVHRHFNEEQTHLDYKPLRRQRIFIASALWNNERSLPGHWGDVIVDLANVFGSDNLFVSVHETGSSDGTKDALHNFDKKLESANIGRSIAFADQPPDDKALLDLNPADPRRISYIAGLRNKSLRPLFQLRDDGIFFDRILFLSDVFFTKTDVISLLNTNYGTYTAACSFDITKPSTKSDALALRDVDGYEQVMQKWPFFRAAESRDPMKYMLPVPVRSCWGGMVFMGTEAIYSSRPIQFRGIPGGLADKNAVASEGCLIHADNPFSKRRGVYLNPFVRVGHSAAEHPAGRSTGHWLSTWQIFESIWENRFRRFIHPPFLEGWSVQSRLSAWMAEDENNSERGDYCLADQTQAMVS</sequence>